<comment type="subcellular location">
    <subcellularLocation>
        <location evidence="1">Membrane</location>
        <topology evidence="1">Multi-pass membrane protein</topology>
    </subcellularLocation>
</comment>
<dbReference type="GO" id="GO:0015149">
    <property type="term" value="F:hexose transmembrane transporter activity"/>
    <property type="evidence" value="ECO:0007669"/>
    <property type="project" value="TreeGrafter"/>
</dbReference>
<evidence type="ECO:0000256" key="3">
    <source>
        <dbReference type="ARBA" id="ARBA00022989"/>
    </source>
</evidence>
<keyword evidence="3 5" id="KW-1133">Transmembrane helix</keyword>
<evidence type="ECO:0000256" key="1">
    <source>
        <dbReference type="ARBA" id="ARBA00004141"/>
    </source>
</evidence>
<dbReference type="Gene3D" id="1.20.1250.20">
    <property type="entry name" value="MFS general substrate transporter like domains"/>
    <property type="match status" value="1"/>
</dbReference>
<dbReference type="InterPro" id="IPR020846">
    <property type="entry name" value="MFS_dom"/>
</dbReference>
<evidence type="ECO:0000256" key="5">
    <source>
        <dbReference type="SAM" id="Phobius"/>
    </source>
</evidence>
<feature type="transmembrane region" description="Helical" evidence="5">
    <location>
        <begin position="49"/>
        <end position="72"/>
    </location>
</feature>
<feature type="transmembrane region" description="Helical" evidence="5">
    <location>
        <begin position="265"/>
        <end position="290"/>
    </location>
</feature>
<keyword evidence="7" id="KW-1185">Reference proteome</keyword>
<feature type="transmembrane region" description="Helical" evidence="5">
    <location>
        <begin position="201"/>
        <end position="224"/>
    </location>
</feature>
<feature type="transmembrane region" description="Helical" evidence="5">
    <location>
        <begin position="231"/>
        <end position="253"/>
    </location>
</feature>
<feature type="transmembrane region" description="Helical" evidence="5">
    <location>
        <begin position="167"/>
        <end position="189"/>
    </location>
</feature>
<protein>
    <submittedName>
        <fullName evidence="8">Major facilitator superfamily (MFS) profile domain-containing protein</fullName>
    </submittedName>
</protein>
<name>A0A914QP35_9BILA</name>
<evidence type="ECO:0000256" key="2">
    <source>
        <dbReference type="ARBA" id="ARBA00022692"/>
    </source>
</evidence>
<evidence type="ECO:0000313" key="7">
    <source>
        <dbReference type="Proteomes" id="UP000887578"/>
    </source>
</evidence>
<feature type="transmembrane region" description="Helical" evidence="5">
    <location>
        <begin position="20"/>
        <end position="37"/>
    </location>
</feature>
<evidence type="ECO:0000313" key="8">
    <source>
        <dbReference type="WBParaSite" id="PDA_v2.g29135.t1"/>
    </source>
</evidence>
<evidence type="ECO:0000259" key="6">
    <source>
        <dbReference type="PROSITE" id="PS50850"/>
    </source>
</evidence>
<dbReference type="PROSITE" id="PS50850">
    <property type="entry name" value="MFS"/>
    <property type="match status" value="1"/>
</dbReference>
<dbReference type="InterPro" id="IPR036259">
    <property type="entry name" value="MFS_trans_sf"/>
</dbReference>
<sequence length="377" mass="42133">MRKSVPPEICSIELYAFSRIILGFTNAASLAIGPLYLSEISPKEFRGKIGMTTGLSVQFGSLVASLIAMPNFLGDEKLWWIIYFGEACLLFLTLIIFFFFHESPEFLAKSKKDSEAMKSILFFYQCSKLEASEVLEEIKAENDLMEKSSKIGLFGIWKDYETRQRTIIAVIVMFATVFSGVAAINAFAVDILESAGLSSLISSYINVGLCFIAFIASCASIFIIDKFSRRFLLLFTLIGLFACNIGIGVLLFIHQKFSSSNIISYLLIIFFSTFLTLFSIGPGPLSFFITAELNDINSRSSAQSWTSVTSMSTRTLLVAGFFPLKTILNSAGAYSLLFLFPVAFSTLYLYFFLPETKNKSQKELSDDLKKRSDRIFK</sequence>
<reference evidence="8" key="1">
    <citation type="submission" date="2022-11" db="UniProtKB">
        <authorList>
            <consortium name="WormBaseParasite"/>
        </authorList>
    </citation>
    <scope>IDENTIFICATION</scope>
</reference>
<dbReference type="Proteomes" id="UP000887578">
    <property type="component" value="Unplaced"/>
</dbReference>
<dbReference type="WBParaSite" id="PDA_v2.g29135.t1">
    <property type="protein sequence ID" value="PDA_v2.g29135.t1"/>
    <property type="gene ID" value="PDA_v2.g29135"/>
</dbReference>
<dbReference type="PANTHER" id="PTHR23503">
    <property type="entry name" value="SOLUTE CARRIER FAMILY 2"/>
    <property type="match status" value="1"/>
</dbReference>
<dbReference type="GO" id="GO:0016020">
    <property type="term" value="C:membrane"/>
    <property type="evidence" value="ECO:0007669"/>
    <property type="project" value="UniProtKB-SubCell"/>
</dbReference>
<evidence type="ECO:0000256" key="4">
    <source>
        <dbReference type="ARBA" id="ARBA00023136"/>
    </source>
</evidence>
<dbReference type="PANTHER" id="PTHR23503:SF96">
    <property type="entry name" value="MAJOR FACILITATOR SUPERFAMILY (MFS) PROFILE DOMAIN-CONTAINING PROTEIN"/>
    <property type="match status" value="1"/>
</dbReference>
<dbReference type="InterPro" id="IPR005828">
    <property type="entry name" value="MFS_sugar_transport-like"/>
</dbReference>
<proteinExistence type="predicted"/>
<keyword evidence="2 5" id="KW-0812">Transmembrane</keyword>
<dbReference type="Pfam" id="PF00083">
    <property type="entry name" value="Sugar_tr"/>
    <property type="match status" value="1"/>
</dbReference>
<organism evidence="7 8">
    <name type="scientific">Panagrolaimus davidi</name>
    <dbReference type="NCBI Taxonomy" id="227884"/>
    <lineage>
        <taxon>Eukaryota</taxon>
        <taxon>Metazoa</taxon>
        <taxon>Ecdysozoa</taxon>
        <taxon>Nematoda</taxon>
        <taxon>Chromadorea</taxon>
        <taxon>Rhabditida</taxon>
        <taxon>Tylenchina</taxon>
        <taxon>Panagrolaimomorpha</taxon>
        <taxon>Panagrolaimoidea</taxon>
        <taxon>Panagrolaimidae</taxon>
        <taxon>Panagrolaimus</taxon>
    </lineage>
</organism>
<dbReference type="SUPFAM" id="SSF103473">
    <property type="entry name" value="MFS general substrate transporter"/>
    <property type="match status" value="1"/>
</dbReference>
<dbReference type="AlphaFoldDB" id="A0A914QP35"/>
<feature type="domain" description="Major facilitator superfamily (MFS) profile" evidence="6">
    <location>
        <begin position="1"/>
        <end position="357"/>
    </location>
</feature>
<feature type="transmembrane region" description="Helical" evidence="5">
    <location>
        <begin position="334"/>
        <end position="353"/>
    </location>
</feature>
<keyword evidence="4 5" id="KW-0472">Membrane</keyword>
<accession>A0A914QP35</accession>
<feature type="transmembrane region" description="Helical" evidence="5">
    <location>
        <begin position="78"/>
        <end position="100"/>
    </location>
</feature>
<dbReference type="InterPro" id="IPR045263">
    <property type="entry name" value="GLUT"/>
</dbReference>